<dbReference type="PROSITE" id="PS50181">
    <property type="entry name" value="FBOX"/>
    <property type="match status" value="1"/>
</dbReference>
<evidence type="ECO:0000256" key="2">
    <source>
        <dbReference type="ARBA" id="ARBA00022723"/>
    </source>
</evidence>
<dbReference type="EMBL" id="AZIL01002480">
    <property type="protein sequence ID" value="EWM21389.1"/>
    <property type="molecule type" value="Genomic_DNA"/>
</dbReference>
<proteinExistence type="inferred from homology"/>
<gene>
    <name evidence="8" type="ORF">Naga_100215g2</name>
</gene>
<dbReference type="InterPro" id="IPR001810">
    <property type="entry name" value="F-box_dom"/>
</dbReference>
<dbReference type="Gene3D" id="1.20.1280.50">
    <property type="match status" value="1"/>
</dbReference>
<keyword evidence="3" id="KW-0408">Iron</keyword>
<dbReference type="InterPro" id="IPR050668">
    <property type="entry name" value="Cytochrome_b5"/>
</dbReference>
<name>W7TKW6_9STRA</name>
<evidence type="ECO:0000256" key="5">
    <source>
        <dbReference type="SAM" id="MobiDB-lite"/>
    </source>
</evidence>
<dbReference type="Proteomes" id="UP000019335">
    <property type="component" value="Unassembled WGS sequence"/>
</dbReference>
<dbReference type="PANTHER" id="PTHR19359:SF14">
    <property type="entry name" value="CYTOCHROME B5 A"/>
    <property type="match status" value="1"/>
</dbReference>
<dbReference type="GO" id="GO:0046872">
    <property type="term" value="F:metal ion binding"/>
    <property type="evidence" value="ECO:0007669"/>
    <property type="project" value="UniProtKB-KW"/>
</dbReference>
<dbReference type="CDD" id="cd09917">
    <property type="entry name" value="F-box_SF"/>
    <property type="match status" value="1"/>
</dbReference>
<sequence length="582" mass="62058">MGIDLHLPLPDLPPNMAWGGMLEAYFANAEALAELAAAARSAGVSKQTVVEVVALLVVSAITYYRMYHQLPYPPDPAREPRLRPCPLQTEATEDEHVVPQGFSHEGQPASEPTASLPAILNHLYATLAAARLHAPPTLPLPSLPSLAMDPLTSFPAKLLAEMQEKLAAVVKEGEEAEWAWLCLLLQRVLHKEDGTDGDRETGQTSLATRMLSAAMAQCRPFRWPGEGPGQGLGEGGREEGRERVEGKPAQSMFGWPIADTTTHDDVCDIDTEEAEAAAEAAAAAAAALAAASKAVPPPHFLSTGLPDEVQLEIVEYLQPRDVLRLTPVSRAARRLGEGEQVWRTKWAARFGPIWRSAPVQKAEMARKARRADGQRASATDGEMEGGWRHFYSVFELEWAAWLCAGRNREDSCWVGLEGGVYDLTAFLEIHPGSKETILVNAGGDATAFFQDVGHSAQARAMMADFCIVPPPPQGVGHTEACVLHSVKEALREGRAGIEGRKEGGKGGGRALMGRGGAAGAVSTLAAHLSEQAAMMMRRGGGAAVVEVGGGGRVEEVGQVHRDGLLHHVSEWLLPPVVPGGGG</sequence>
<keyword evidence="2" id="KW-0479">Metal-binding</keyword>
<dbReference type="SUPFAM" id="SSF55856">
    <property type="entry name" value="Cytochrome b5-like heme/steroid binding domain"/>
    <property type="match status" value="1"/>
</dbReference>
<keyword evidence="9" id="KW-1185">Reference proteome</keyword>
<dbReference type="Gene3D" id="3.10.120.10">
    <property type="entry name" value="Cytochrome b5-like heme/steroid binding domain"/>
    <property type="match status" value="1"/>
</dbReference>
<comment type="similarity">
    <text evidence="4">Belongs to the cytochrome b5 family.</text>
</comment>
<evidence type="ECO:0000259" key="6">
    <source>
        <dbReference type="PROSITE" id="PS50181"/>
    </source>
</evidence>
<dbReference type="PROSITE" id="PS50255">
    <property type="entry name" value="CYTOCHROME_B5_2"/>
    <property type="match status" value="1"/>
</dbReference>
<feature type="region of interest" description="Disordered" evidence="5">
    <location>
        <begin position="222"/>
        <end position="241"/>
    </location>
</feature>
<comment type="caution">
    <text evidence="8">The sequence shown here is derived from an EMBL/GenBank/DDBJ whole genome shotgun (WGS) entry which is preliminary data.</text>
</comment>
<evidence type="ECO:0000256" key="3">
    <source>
        <dbReference type="ARBA" id="ARBA00023004"/>
    </source>
</evidence>
<evidence type="ECO:0000313" key="8">
    <source>
        <dbReference type="EMBL" id="EWM21389.1"/>
    </source>
</evidence>
<feature type="domain" description="F-box" evidence="6">
    <location>
        <begin position="299"/>
        <end position="345"/>
    </location>
</feature>
<dbReference type="OrthoDB" id="260519at2759"/>
<protein>
    <submittedName>
        <fullName evidence="8">Cytochrome b5</fullName>
    </submittedName>
</protein>
<dbReference type="SMART" id="SM01117">
    <property type="entry name" value="Cyt-b5"/>
    <property type="match status" value="1"/>
</dbReference>
<accession>W7TKW6</accession>
<evidence type="ECO:0000313" key="9">
    <source>
        <dbReference type="Proteomes" id="UP000019335"/>
    </source>
</evidence>
<feature type="domain" description="Cytochrome b5 heme-binding" evidence="7">
    <location>
        <begin position="406"/>
        <end position="467"/>
    </location>
</feature>
<dbReference type="GO" id="GO:0020037">
    <property type="term" value="F:heme binding"/>
    <property type="evidence" value="ECO:0007669"/>
    <property type="project" value="TreeGrafter"/>
</dbReference>
<dbReference type="InterPro" id="IPR036047">
    <property type="entry name" value="F-box-like_dom_sf"/>
</dbReference>
<dbReference type="SMART" id="SM00256">
    <property type="entry name" value="FBOX"/>
    <property type="match status" value="1"/>
</dbReference>
<dbReference type="InterPro" id="IPR036400">
    <property type="entry name" value="Cyt_B5-like_heme/steroid_sf"/>
</dbReference>
<dbReference type="SUPFAM" id="SSF81383">
    <property type="entry name" value="F-box domain"/>
    <property type="match status" value="1"/>
</dbReference>
<dbReference type="InterPro" id="IPR001199">
    <property type="entry name" value="Cyt_B5-like_heme/steroid-bd"/>
</dbReference>
<dbReference type="GO" id="GO:0016020">
    <property type="term" value="C:membrane"/>
    <property type="evidence" value="ECO:0007669"/>
    <property type="project" value="TreeGrafter"/>
</dbReference>
<evidence type="ECO:0000259" key="7">
    <source>
        <dbReference type="PROSITE" id="PS50255"/>
    </source>
</evidence>
<dbReference type="Pfam" id="PF12937">
    <property type="entry name" value="F-box-like"/>
    <property type="match status" value="1"/>
</dbReference>
<evidence type="ECO:0000256" key="4">
    <source>
        <dbReference type="ARBA" id="ARBA00038168"/>
    </source>
</evidence>
<evidence type="ECO:0000256" key="1">
    <source>
        <dbReference type="ARBA" id="ARBA00022617"/>
    </source>
</evidence>
<dbReference type="Pfam" id="PF00173">
    <property type="entry name" value="Cyt-b5"/>
    <property type="match status" value="1"/>
</dbReference>
<keyword evidence="1" id="KW-0349">Heme</keyword>
<dbReference type="PANTHER" id="PTHR19359">
    <property type="entry name" value="CYTOCHROME B5"/>
    <property type="match status" value="1"/>
</dbReference>
<dbReference type="AlphaFoldDB" id="W7TKW6"/>
<reference evidence="8 9" key="1">
    <citation type="journal article" date="2014" name="Mol. Plant">
        <title>Chromosome Scale Genome Assembly and Transcriptome Profiling of Nannochloropsis gaditana in Nitrogen Depletion.</title>
        <authorList>
            <person name="Corteggiani Carpinelli E."/>
            <person name="Telatin A."/>
            <person name="Vitulo N."/>
            <person name="Forcato C."/>
            <person name="D'Angelo M."/>
            <person name="Schiavon R."/>
            <person name="Vezzi A."/>
            <person name="Giacometti G.M."/>
            <person name="Morosinotto T."/>
            <person name="Valle G."/>
        </authorList>
    </citation>
    <scope>NUCLEOTIDE SEQUENCE [LARGE SCALE GENOMIC DNA]</scope>
    <source>
        <strain evidence="8 9">B-31</strain>
    </source>
</reference>
<organism evidence="8 9">
    <name type="scientific">Nannochloropsis gaditana</name>
    <dbReference type="NCBI Taxonomy" id="72520"/>
    <lineage>
        <taxon>Eukaryota</taxon>
        <taxon>Sar</taxon>
        <taxon>Stramenopiles</taxon>
        <taxon>Ochrophyta</taxon>
        <taxon>Eustigmatophyceae</taxon>
        <taxon>Eustigmatales</taxon>
        <taxon>Monodopsidaceae</taxon>
        <taxon>Nannochloropsis</taxon>
    </lineage>
</organism>